<organism evidence="2 3">
    <name type="scientific">Raphidocelis subcapitata</name>
    <dbReference type="NCBI Taxonomy" id="307507"/>
    <lineage>
        <taxon>Eukaryota</taxon>
        <taxon>Viridiplantae</taxon>
        <taxon>Chlorophyta</taxon>
        <taxon>core chlorophytes</taxon>
        <taxon>Chlorophyceae</taxon>
        <taxon>CS clade</taxon>
        <taxon>Sphaeropleales</taxon>
        <taxon>Selenastraceae</taxon>
        <taxon>Raphidocelis</taxon>
    </lineage>
</organism>
<sequence>MQVSEVASLIYSSWRLTAAESAVRALVRCRFDCAVLLRGSARAAMRKALVEGGGAGIGDAADAIFACWEGRQLRTASEVLKCICIAAPSSTVFVAAVRAAAFALKGGRLAEAWEDMRSPAPCAMTWSQLSDIAQAAATGSGGEPVEGFLERHLWPPLAAAGWTVEPVPPRGRRFVAPPGSALHGQDRLLALSLVVGFCHLNGSKAGLVPPETVNSIRAEQAPALVARWAMLQPAAAASAAVERLRRDGAALGSAVVVARNGSASAPRRPSDGRGSGSESQTDWEQPGAAPEGGPEGGAGVGSLRQRNPGARPPLASLWGHSARLPRDDGGLYRHNKVYMTQRGVDDGRFMSRRGGYRSGESGRSAPLEDHDQPATSSEQATPSTESEGDGTESNDNSDEKCRRRL</sequence>
<reference evidence="2 3" key="1">
    <citation type="journal article" date="2018" name="Sci. Rep.">
        <title>Raphidocelis subcapitata (=Pseudokirchneriella subcapitata) provides an insight into genome evolution and environmental adaptations in the Sphaeropleales.</title>
        <authorList>
            <person name="Suzuki S."/>
            <person name="Yamaguchi H."/>
            <person name="Nakajima N."/>
            <person name="Kawachi M."/>
        </authorList>
    </citation>
    <scope>NUCLEOTIDE SEQUENCE [LARGE SCALE GENOMIC DNA]</scope>
    <source>
        <strain evidence="2 3">NIES-35</strain>
    </source>
</reference>
<feature type="region of interest" description="Disordered" evidence="1">
    <location>
        <begin position="260"/>
        <end position="331"/>
    </location>
</feature>
<dbReference type="Proteomes" id="UP000247498">
    <property type="component" value="Unassembled WGS sequence"/>
</dbReference>
<evidence type="ECO:0000313" key="2">
    <source>
        <dbReference type="EMBL" id="GBF95761.1"/>
    </source>
</evidence>
<dbReference type="EMBL" id="BDRX01000070">
    <property type="protein sequence ID" value="GBF95761.1"/>
    <property type="molecule type" value="Genomic_DNA"/>
</dbReference>
<dbReference type="AlphaFoldDB" id="A0A2V0P7A8"/>
<feature type="compositionally biased region" description="Polar residues" evidence="1">
    <location>
        <begin position="373"/>
        <end position="385"/>
    </location>
</feature>
<accession>A0A2V0P7A8</accession>
<comment type="caution">
    <text evidence="2">The sequence shown here is derived from an EMBL/GenBank/DDBJ whole genome shotgun (WGS) entry which is preliminary data.</text>
</comment>
<gene>
    <name evidence="2" type="ORF">Rsub_08197</name>
</gene>
<proteinExistence type="predicted"/>
<protein>
    <submittedName>
        <fullName evidence="2">Uncharacterized protein</fullName>
    </submittedName>
</protein>
<dbReference type="InParanoid" id="A0A2V0P7A8"/>
<feature type="region of interest" description="Disordered" evidence="1">
    <location>
        <begin position="343"/>
        <end position="405"/>
    </location>
</feature>
<feature type="compositionally biased region" description="Acidic residues" evidence="1">
    <location>
        <begin position="386"/>
        <end position="396"/>
    </location>
</feature>
<evidence type="ECO:0000313" key="3">
    <source>
        <dbReference type="Proteomes" id="UP000247498"/>
    </source>
</evidence>
<name>A0A2V0P7A8_9CHLO</name>
<evidence type="ECO:0000256" key="1">
    <source>
        <dbReference type="SAM" id="MobiDB-lite"/>
    </source>
</evidence>
<keyword evidence="3" id="KW-1185">Reference proteome</keyword>